<sequence length="96" mass="10493">MLHIIKSSPYATHALSHCLAYATPDSVIVLINDAVLGALADSPLGAALFTDNRSVYVLEEDVMARGVQAHLHPQVKQIDMQGLVQLTEDHVTQMTW</sequence>
<dbReference type="NCBIfam" id="TIGR03011">
    <property type="entry name" value="sulf_tusB_dsrH"/>
    <property type="match status" value="1"/>
</dbReference>
<dbReference type="Proteomes" id="UP000501408">
    <property type="component" value="Chromosome 1"/>
</dbReference>
<dbReference type="EMBL" id="CP050266">
    <property type="protein sequence ID" value="QIR05133.1"/>
    <property type="molecule type" value="Genomic_DNA"/>
</dbReference>
<gene>
    <name evidence="1" type="primary">dsrH</name>
    <name evidence="1" type="ORF">HBA18_01280</name>
</gene>
<name>A0ABX6K0Q8_SALCS</name>
<protein>
    <submittedName>
        <fullName evidence="1">Sulfurtransferase complex subunit TusB</fullName>
    </submittedName>
</protein>
<reference evidence="1 2" key="1">
    <citation type="submission" date="2020-03" db="EMBL/GenBank/DDBJ databases">
        <title>Genome mining reveals the biosynthetic pathways of PHA and ectoines of the halophilic strain Salinivibrio costicola M318 isolated from fermented shrimp paste.</title>
        <authorList>
            <person name="Doan T.V."/>
            <person name="Tran L.T."/>
            <person name="Trieu T.A."/>
            <person name="Nguyen Q.V."/>
            <person name="Quach T.N."/>
            <person name="Phi T.Q."/>
            <person name="Kumar S."/>
        </authorList>
    </citation>
    <scope>NUCLEOTIDE SEQUENCE [LARGE SCALE GENOMIC DNA]</scope>
    <source>
        <strain evidence="1 2">M318</strain>
    </source>
</reference>
<dbReference type="PANTHER" id="PTHR37526">
    <property type="entry name" value="PROTEIN TUSB"/>
    <property type="match status" value="1"/>
</dbReference>
<dbReference type="InterPro" id="IPR007215">
    <property type="entry name" value="Sulphur_relay_TusB/DsrH"/>
</dbReference>
<dbReference type="RefSeq" id="WP_077640986.1">
    <property type="nucleotide sequence ID" value="NZ_CP050266.1"/>
</dbReference>
<evidence type="ECO:0000313" key="2">
    <source>
        <dbReference type="Proteomes" id="UP000501408"/>
    </source>
</evidence>
<evidence type="ECO:0000313" key="1">
    <source>
        <dbReference type="EMBL" id="QIR05133.1"/>
    </source>
</evidence>
<keyword evidence="2" id="KW-1185">Reference proteome</keyword>
<dbReference type="InterPro" id="IPR027396">
    <property type="entry name" value="DsrEFH-like"/>
</dbReference>
<dbReference type="Pfam" id="PF04077">
    <property type="entry name" value="DsrH"/>
    <property type="match status" value="1"/>
</dbReference>
<dbReference type="SUPFAM" id="SSF75169">
    <property type="entry name" value="DsrEFH-like"/>
    <property type="match status" value="1"/>
</dbReference>
<dbReference type="Gene3D" id="3.40.1260.10">
    <property type="entry name" value="DsrEFH-like"/>
    <property type="match status" value="1"/>
</dbReference>
<dbReference type="PANTHER" id="PTHR37526:SF1">
    <property type="entry name" value="PROTEIN TUSB"/>
    <property type="match status" value="1"/>
</dbReference>
<accession>A0ABX6K0Q8</accession>
<organism evidence="1 2">
    <name type="scientific">Salinivibrio costicola</name>
    <name type="common">Vibrio costicola</name>
    <dbReference type="NCBI Taxonomy" id="51367"/>
    <lineage>
        <taxon>Bacteria</taxon>
        <taxon>Pseudomonadati</taxon>
        <taxon>Pseudomonadota</taxon>
        <taxon>Gammaproteobacteria</taxon>
        <taxon>Vibrionales</taxon>
        <taxon>Vibrionaceae</taxon>
        <taxon>Salinivibrio</taxon>
    </lineage>
</organism>
<proteinExistence type="predicted"/>